<sequence length="167" mass="19402">MEKGRQAPTINILRSCPSNNVAYVKFMNVSIHTVSLEWIDFQGHHKKVAKLLRPQEQLSIKTYVGHPWVAYESKYRHAMAFSTDKAFVYFPVASVLNSGVPTQSHIKIITPMHTLERLCLQVLHKYAQIDESVIMHLDIPHHLQQKLQKLFFNQRNTDILIRMNEVV</sequence>
<dbReference type="EMBL" id="CAWYQH010000163">
    <property type="protein sequence ID" value="CAK8696714.1"/>
    <property type="molecule type" value="Genomic_DNA"/>
</dbReference>
<dbReference type="InterPro" id="IPR024053">
    <property type="entry name" value="VHL_beta_dom"/>
</dbReference>
<comment type="caution">
    <text evidence="2">The sequence shown here is derived from an EMBL/GenBank/DDBJ whole genome shotgun (WGS) entry which is preliminary data.</text>
</comment>
<dbReference type="InterPro" id="IPR037140">
    <property type="entry name" value="VHL_beta_dom_sf"/>
</dbReference>
<keyword evidence="3" id="KW-1185">Reference proteome</keyword>
<dbReference type="Proteomes" id="UP001642483">
    <property type="component" value="Unassembled WGS sequence"/>
</dbReference>
<organism evidence="2 3">
    <name type="scientific">Clavelina lepadiformis</name>
    <name type="common">Light-bulb sea squirt</name>
    <name type="synonym">Ascidia lepadiformis</name>
    <dbReference type="NCBI Taxonomy" id="159417"/>
    <lineage>
        <taxon>Eukaryota</taxon>
        <taxon>Metazoa</taxon>
        <taxon>Chordata</taxon>
        <taxon>Tunicata</taxon>
        <taxon>Ascidiacea</taxon>
        <taxon>Aplousobranchia</taxon>
        <taxon>Clavelinidae</taxon>
        <taxon>Clavelina</taxon>
    </lineage>
</organism>
<name>A0ABP0GYA2_CLALP</name>
<dbReference type="SUPFAM" id="SSF49468">
    <property type="entry name" value="VHL"/>
    <property type="match status" value="1"/>
</dbReference>
<evidence type="ECO:0000313" key="3">
    <source>
        <dbReference type="Proteomes" id="UP001642483"/>
    </source>
</evidence>
<dbReference type="Pfam" id="PF01847">
    <property type="entry name" value="VHL"/>
    <property type="match status" value="1"/>
</dbReference>
<gene>
    <name evidence="2" type="ORF">CVLEPA_LOCUS30045</name>
</gene>
<evidence type="ECO:0000259" key="1">
    <source>
        <dbReference type="Pfam" id="PF01847"/>
    </source>
</evidence>
<proteinExistence type="predicted"/>
<dbReference type="InterPro" id="IPR036208">
    <property type="entry name" value="VHL_sf"/>
</dbReference>
<protein>
    <recommendedName>
        <fullName evidence="1">von Hippel-Lindau disease tumour suppressor beta domain-containing protein</fullName>
    </recommendedName>
</protein>
<reference evidence="2 3" key="1">
    <citation type="submission" date="2024-02" db="EMBL/GenBank/DDBJ databases">
        <authorList>
            <person name="Daric V."/>
            <person name="Darras S."/>
        </authorList>
    </citation>
    <scope>NUCLEOTIDE SEQUENCE [LARGE SCALE GENOMIC DNA]</scope>
</reference>
<evidence type="ECO:0000313" key="2">
    <source>
        <dbReference type="EMBL" id="CAK8696714.1"/>
    </source>
</evidence>
<accession>A0ABP0GYA2</accession>
<feature type="domain" description="von Hippel-Lindau disease tumour suppressor beta" evidence="1">
    <location>
        <begin position="13"/>
        <end position="78"/>
    </location>
</feature>
<dbReference type="Gene3D" id="2.60.40.780">
    <property type="entry name" value="von Hippel-Lindau disease tumour suppressor, beta domain"/>
    <property type="match status" value="1"/>
</dbReference>